<dbReference type="InterPro" id="IPR050984">
    <property type="entry name" value="Gfo/Idh/MocA_domain"/>
</dbReference>
<feature type="domain" description="GFO/IDH/MocA-like oxidoreductase" evidence="7">
    <location>
        <begin position="148"/>
        <end position="237"/>
    </location>
</feature>
<dbReference type="Proteomes" id="UP000814176">
    <property type="component" value="Unassembled WGS sequence"/>
</dbReference>
<dbReference type="EMBL" id="JADCUA010000018">
    <property type="protein sequence ID" value="KAH9833421.1"/>
    <property type="molecule type" value="Genomic_DNA"/>
</dbReference>
<reference evidence="8 9" key="1">
    <citation type="journal article" date="2021" name="Environ. Microbiol.">
        <title>Gene family expansions and transcriptome signatures uncover fungal adaptations to wood decay.</title>
        <authorList>
            <person name="Hage H."/>
            <person name="Miyauchi S."/>
            <person name="Viragh M."/>
            <person name="Drula E."/>
            <person name="Min B."/>
            <person name="Chaduli D."/>
            <person name="Navarro D."/>
            <person name="Favel A."/>
            <person name="Norest M."/>
            <person name="Lesage-Meessen L."/>
            <person name="Balint B."/>
            <person name="Merenyi Z."/>
            <person name="de Eugenio L."/>
            <person name="Morin E."/>
            <person name="Martinez A.T."/>
            <person name="Baldrian P."/>
            <person name="Stursova M."/>
            <person name="Martinez M.J."/>
            <person name="Novotny C."/>
            <person name="Magnuson J.K."/>
            <person name="Spatafora J.W."/>
            <person name="Maurice S."/>
            <person name="Pangilinan J."/>
            <person name="Andreopoulos W."/>
            <person name="LaButti K."/>
            <person name="Hundley H."/>
            <person name="Na H."/>
            <person name="Kuo A."/>
            <person name="Barry K."/>
            <person name="Lipzen A."/>
            <person name="Henrissat B."/>
            <person name="Riley R."/>
            <person name="Ahrendt S."/>
            <person name="Nagy L.G."/>
            <person name="Grigoriev I.V."/>
            <person name="Martin F."/>
            <person name="Rosso M.N."/>
        </authorList>
    </citation>
    <scope>NUCLEOTIDE SEQUENCE [LARGE SCALE GENOMIC DNA]</scope>
    <source>
        <strain evidence="8 9">CIRM-BRFM 1785</strain>
    </source>
</reference>
<dbReference type="Gene3D" id="3.30.360.10">
    <property type="entry name" value="Dihydrodipicolinate Reductase, domain 2"/>
    <property type="match status" value="1"/>
</dbReference>
<dbReference type="RefSeq" id="XP_047776161.1">
    <property type="nucleotide sequence ID" value="XM_047925803.1"/>
</dbReference>
<dbReference type="SUPFAM" id="SSF55347">
    <property type="entry name" value="Glyceraldehyde-3-phosphate dehydrogenase-like, C-terminal domain"/>
    <property type="match status" value="1"/>
</dbReference>
<dbReference type="Gene3D" id="3.40.50.720">
    <property type="entry name" value="NAD(P)-binding Rossmann-like Domain"/>
    <property type="match status" value="1"/>
</dbReference>
<accession>A0ABQ8K825</accession>
<protein>
    <recommendedName>
        <fullName evidence="3">D-xylose 1-dehydrogenase (NADP(+), D-xylono-1,5-lactone-forming)</fullName>
        <ecNumber evidence="3">1.1.1.179</ecNumber>
    </recommendedName>
    <alternativeName>
        <fullName evidence="4">D-xylose-NADP dehydrogenase</fullName>
    </alternativeName>
</protein>
<comment type="similarity">
    <text evidence="1">Belongs to the Gfo/Idh/MocA family.</text>
</comment>
<comment type="caution">
    <text evidence="8">The sequence shown here is derived from an EMBL/GenBank/DDBJ whole genome shotgun (WGS) entry which is preliminary data.</text>
</comment>
<gene>
    <name evidence="8" type="ORF">C8Q71DRAFT_798190</name>
</gene>
<dbReference type="SUPFAM" id="SSF51735">
    <property type="entry name" value="NAD(P)-binding Rossmann-fold domains"/>
    <property type="match status" value="1"/>
</dbReference>
<comment type="catalytic activity">
    <reaction evidence="5">
        <text>D-xylose + NADP(+) = D-xylono-1,5-lactone + NADPH + H(+)</text>
        <dbReference type="Rhea" id="RHEA:22000"/>
        <dbReference type="ChEBI" id="CHEBI:15378"/>
        <dbReference type="ChEBI" id="CHEBI:15867"/>
        <dbReference type="ChEBI" id="CHEBI:53455"/>
        <dbReference type="ChEBI" id="CHEBI:57783"/>
        <dbReference type="ChEBI" id="CHEBI:58349"/>
        <dbReference type="EC" id="1.1.1.179"/>
    </reaction>
</comment>
<feature type="domain" description="Gfo/Idh/MocA-like oxidoreductase N-terminal" evidence="6">
    <location>
        <begin position="27"/>
        <end position="134"/>
    </location>
</feature>
<dbReference type="InterPro" id="IPR055170">
    <property type="entry name" value="GFO_IDH_MocA-like_dom"/>
</dbReference>
<evidence type="ECO:0000256" key="5">
    <source>
        <dbReference type="ARBA" id="ARBA00049233"/>
    </source>
</evidence>
<keyword evidence="9" id="KW-1185">Reference proteome</keyword>
<dbReference type="Pfam" id="PF01408">
    <property type="entry name" value="GFO_IDH_MocA"/>
    <property type="match status" value="1"/>
</dbReference>
<evidence type="ECO:0000313" key="8">
    <source>
        <dbReference type="EMBL" id="KAH9833421.1"/>
    </source>
</evidence>
<proteinExistence type="inferred from homology"/>
<dbReference type="GeneID" id="72006535"/>
<evidence type="ECO:0000256" key="4">
    <source>
        <dbReference type="ARBA" id="ARBA00042988"/>
    </source>
</evidence>
<evidence type="ECO:0000256" key="3">
    <source>
        <dbReference type="ARBA" id="ARBA00038984"/>
    </source>
</evidence>
<evidence type="ECO:0000256" key="1">
    <source>
        <dbReference type="ARBA" id="ARBA00010928"/>
    </source>
</evidence>
<name>A0ABQ8K825_9APHY</name>
<dbReference type="InterPro" id="IPR000683">
    <property type="entry name" value="Gfo/Idh/MocA-like_OxRdtase_N"/>
</dbReference>
<sequence length="368" mass="41218">MSSLLAFIRRLSTCNNPPEMEKAPGPLRFGVLGAARIAPDAIVKPARNHEDVVVTAIAARSQDRADAFARQWGIPKAHGGSGAYQAQLPNSLHCEWTMKALAAGKHVLCEKPIADNEEDTRKMFAFAAEKNLVLLEAWQVHFHPSLQRVKELADDLGPIVNMSTYLGVWNSVFFLKDDIRFNYDLGGGALMDMGPYPINCMRFLTAHEPSVHSASATLRTEKIDEKIETHLSFGPDAIPATITTDSHLAGWGPLGLLPRWIQMVLRVECKEGVVEWSNYVLPHLYHSITVYPKEGGQWTEAAYKRRDGEGEEWWSAYRYQLEAFVDKVRGRQPSVWRTAEDSIESMKAIDAIYTKCGLPLRPTSQFIL</sequence>
<keyword evidence="2" id="KW-0560">Oxidoreductase</keyword>
<organism evidence="8 9">
    <name type="scientific">Rhodofomes roseus</name>
    <dbReference type="NCBI Taxonomy" id="34475"/>
    <lineage>
        <taxon>Eukaryota</taxon>
        <taxon>Fungi</taxon>
        <taxon>Dikarya</taxon>
        <taxon>Basidiomycota</taxon>
        <taxon>Agaricomycotina</taxon>
        <taxon>Agaricomycetes</taxon>
        <taxon>Polyporales</taxon>
        <taxon>Rhodofomes</taxon>
    </lineage>
</organism>
<evidence type="ECO:0000259" key="7">
    <source>
        <dbReference type="Pfam" id="PF22725"/>
    </source>
</evidence>
<dbReference type="InterPro" id="IPR036291">
    <property type="entry name" value="NAD(P)-bd_dom_sf"/>
</dbReference>
<dbReference type="Pfam" id="PF22725">
    <property type="entry name" value="GFO_IDH_MocA_C3"/>
    <property type="match status" value="1"/>
</dbReference>
<evidence type="ECO:0000256" key="2">
    <source>
        <dbReference type="ARBA" id="ARBA00023002"/>
    </source>
</evidence>
<evidence type="ECO:0000259" key="6">
    <source>
        <dbReference type="Pfam" id="PF01408"/>
    </source>
</evidence>
<dbReference type="PANTHER" id="PTHR22604">
    <property type="entry name" value="OXIDOREDUCTASES"/>
    <property type="match status" value="1"/>
</dbReference>
<dbReference type="PANTHER" id="PTHR22604:SF105">
    <property type="entry name" value="TRANS-1,2-DIHYDROBENZENE-1,2-DIOL DEHYDROGENASE"/>
    <property type="match status" value="1"/>
</dbReference>
<evidence type="ECO:0000313" key="9">
    <source>
        <dbReference type="Proteomes" id="UP000814176"/>
    </source>
</evidence>
<dbReference type="EC" id="1.1.1.179" evidence="3"/>